<organism evidence="1 2">
    <name type="scientific">Pseudorhodoferax soli</name>
    <dbReference type="NCBI Taxonomy" id="545864"/>
    <lineage>
        <taxon>Bacteria</taxon>
        <taxon>Pseudomonadati</taxon>
        <taxon>Pseudomonadota</taxon>
        <taxon>Betaproteobacteria</taxon>
        <taxon>Burkholderiales</taxon>
        <taxon>Comamonadaceae</taxon>
    </lineage>
</organism>
<evidence type="ECO:0000313" key="1">
    <source>
        <dbReference type="EMBL" id="RCW75748.1"/>
    </source>
</evidence>
<proteinExistence type="predicted"/>
<sequence length="230" mass="24743">MTRLLVQRSFPDRWSELAVHWDQGSVPKDSADLCEICVMMFVSLLETLEPGPAQSSLDPIGSAPRAGVLTWSPLPLPMQPQWLGVLKGMLRHLPTPPDRALVGRGGMTDWCEWMPPVSEAPLDAFGIADWREADALSVEIELPSVLHPGAQDALDDVIDIWLSVGALGGFAADGDPVPSLLIPNGGLQVNGDLCWLALASAQVDDLAFEALARMVHQLGGPFAQATLRIE</sequence>
<dbReference type="RefSeq" id="WP_114465331.1">
    <property type="nucleotide sequence ID" value="NZ_QPJK01000001.1"/>
</dbReference>
<dbReference type="AlphaFoldDB" id="A0A368Y8K1"/>
<comment type="caution">
    <text evidence="1">The sequence shown here is derived from an EMBL/GenBank/DDBJ whole genome shotgun (WGS) entry which is preliminary data.</text>
</comment>
<gene>
    <name evidence="1" type="ORF">DES41_101343</name>
</gene>
<dbReference type="EMBL" id="QPJK01000001">
    <property type="protein sequence ID" value="RCW75748.1"/>
    <property type="molecule type" value="Genomic_DNA"/>
</dbReference>
<evidence type="ECO:0000313" key="2">
    <source>
        <dbReference type="Proteomes" id="UP000252884"/>
    </source>
</evidence>
<dbReference type="Proteomes" id="UP000252884">
    <property type="component" value="Unassembled WGS sequence"/>
</dbReference>
<keyword evidence="2" id="KW-1185">Reference proteome</keyword>
<reference evidence="1 2" key="1">
    <citation type="submission" date="2018-07" db="EMBL/GenBank/DDBJ databases">
        <title>Genomic Encyclopedia of Type Strains, Phase IV (KMG-IV): sequencing the most valuable type-strain genomes for metagenomic binning, comparative biology and taxonomic classification.</title>
        <authorList>
            <person name="Goeker M."/>
        </authorList>
    </citation>
    <scope>NUCLEOTIDE SEQUENCE [LARGE SCALE GENOMIC DNA]</scope>
    <source>
        <strain evidence="1 2">DSM 21634</strain>
    </source>
</reference>
<accession>A0A368Y8K1</accession>
<protein>
    <submittedName>
        <fullName evidence="1">Uncharacterized protein</fullName>
    </submittedName>
</protein>
<name>A0A368Y8K1_9BURK</name>